<sequence length="130" mass="13753">MLLRIVAAAGLAVDAYVHADLAPGYDVNAASVSQGDLFRLEAALAALAALLVLFLRSRLVQAYALLVAAGGLAAVLVYHYADLGTLGPLPDMYEPYWYTEKVVSAVSQAVATVAAAALLSLPNRHRPQRY</sequence>
<feature type="transmembrane region" description="Helical" evidence="1">
    <location>
        <begin position="101"/>
        <end position="121"/>
    </location>
</feature>
<keyword evidence="3" id="KW-1185">Reference proteome</keyword>
<evidence type="ECO:0000256" key="1">
    <source>
        <dbReference type="SAM" id="Phobius"/>
    </source>
</evidence>
<keyword evidence="1" id="KW-0812">Transmembrane</keyword>
<dbReference type="EMBL" id="JAPHNL010000124">
    <property type="protein sequence ID" value="MCX3060803.1"/>
    <property type="molecule type" value="Genomic_DNA"/>
</dbReference>
<protein>
    <recommendedName>
        <fullName evidence="4">Integral membrane protein</fullName>
    </recommendedName>
</protein>
<keyword evidence="1" id="KW-0472">Membrane</keyword>
<reference evidence="2" key="1">
    <citation type="submission" date="2022-10" db="EMBL/GenBank/DDBJ databases">
        <title>Streptomyces beihaiensis sp. nov., a chitin degrading actinobacterium, isolated from shrimp pond soil.</title>
        <authorList>
            <person name="Xie J."/>
            <person name="Shen N."/>
        </authorList>
    </citation>
    <scope>NUCLEOTIDE SEQUENCE</scope>
    <source>
        <strain evidence="2">GXMU-J5</strain>
    </source>
</reference>
<evidence type="ECO:0000313" key="3">
    <source>
        <dbReference type="Proteomes" id="UP001163064"/>
    </source>
</evidence>
<gene>
    <name evidence="2" type="ORF">OFY01_13725</name>
</gene>
<feature type="transmembrane region" description="Helical" evidence="1">
    <location>
        <begin position="38"/>
        <end position="55"/>
    </location>
</feature>
<accession>A0ABT3TUT6</accession>
<organism evidence="2 3">
    <name type="scientific">Streptomyces beihaiensis</name>
    <dbReference type="NCBI Taxonomy" id="2984495"/>
    <lineage>
        <taxon>Bacteria</taxon>
        <taxon>Bacillati</taxon>
        <taxon>Actinomycetota</taxon>
        <taxon>Actinomycetes</taxon>
        <taxon>Kitasatosporales</taxon>
        <taxon>Streptomycetaceae</taxon>
        <taxon>Streptomyces</taxon>
    </lineage>
</organism>
<feature type="transmembrane region" description="Helical" evidence="1">
    <location>
        <begin position="62"/>
        <end position="81"/>
    </location>
</feature>
<name>A0ABT3TUT6_9ACTN</name>
<keyword evidence="1" id="KW-1133">Transmembrane helix</keyword>
<dbReference type="RefSeq" id="WP_266599665.1">
    <property type="nucleotide sequence ID" value="NZ_JAPHNL010000124.1"/>
</dbReference>
<dbReference type="Proteomes" id="UP001163064">
    <property type="component" value="Unassembled WGS sequence"/>
</dbReference>
<evidence type="ECO:0008006" key="4">
    <source>
        <dbReference type="Google" id="ProtNLM"/>
    </source>
</evidence>
<proteinExistence type="predicted"/>
<comment type="caution">
    <text evidence="2">The sequence shown here is derived from an EMBL/GenBank/DDBJ whole genome shotgun (WGS) entry which is preliminary data.</text>
</comment>
<evidence type="ECO:0000313" key="2">
    <source>
        <dbReference type="EMBL" id="MCX3060803.1"/>
    </source>
</evidence>